<dbReference type="Proteomes" id="UP000294621">
    <property type="component" value="Unassembled WGS sequence"/>
</dbReference>
<dbReference type="EMBL" id="SMZQ01000002">
    <property type="protein sequence ID" value="TDL39709.1"/>
    <property type="molecule type" value="Genomic_DNA"/>
</dbReference>
<dbReference type="InterPro" id="IPR029475">
    <property type="entry name" value="DUF6807"/>
</dbReference>
<dbReference type="AlphaFoldDB" id="A0A4R5Y552"/>
<evidence type="ECO:0000313" key="2">
    <source>
        <dbReference type="Proteomes" id="UP000294621"/>
    </source>
</evidence>
<dbReference type="RefSeq" id="WP_133346762.1">
    <property type="nucleotide sequence ID" value="NZ_SMZQ01000002.1"/>
</dbReference>
<protein>
    <recommendedName>
        <fullName evidence="3">Methane oxygenase PmoA</fullName>
    </recommendedName>
</protein>
<organism evidence="1 2">
    <name type="scientific">Arthrobacter nitrophenolicus</name>
    <dbReference type="NCBI Taxonomy" id="683150"/>
    <lineage>
        <taxon>Bacteria</taxon>
        <taxon>Bacillati</taxon>
        <taxon>Actinomycetota</taxon>
        <taxon>Actinomycetes</taxon>
        <taxon>Micrococcales</taxon>
        <taxon>Micrococcaceae</taxon>
        <taxon>Arthrobacter</taxon>
    </lineage>
</organism>
<proteinExistence type="predicted"/>
<dbReference type="Pfam" id="PF14100">
    <property type="entry name" value="DUF6807"/>
    <property type="match status" value="1"/>
</dbReference>
<sequence>MSTTAPITWRDEDKSLTVSLGGLDIATYTYDATDEQRESPRPFLHPLRTTAGETVSVYRPWDHVWHKGIAWSLPHFGEDNFWGGPSYRRETDYTWLPNNGRMKHERTLEASADDAGFRFTHALTWWTQPGEHVVDEVRSISISAGPDGSSWTLVFETAMTNVSGRDIQIGSPTTEGRENAGYGGLFWRGPREFAGGRIVGPGGATGEALRGTRGPWLAFVGQHDDTCRHSTILVADDAGNAQHPPEWFARSEPFACFGPAPFFSKEVSFAAGETMVNRYAVVIADGDSDQERLARLASLATDVLQQSAVKAEA</sequence>
<accession>A0A4R5Y552</accession>
<name>A0A4R5Y552_9MICC</name>
<gene>
    <name evidence="1" type="ORF">E2R57_04335</name>
</gene>
<dbReference type="STRING" id="683150.G205_09548"/>
<reference evidence="1 2" key="1">
    <citation type="submission" date="2019-03" db="EMBL/GenBank/DDBJ databases">
        <title>Genome Sequencing and Assembly of Various Microbes Isolated from Partially Reclaimed Soil and Acid Mine Drainage (AMD) Site.</title>
        <authorList>
            <person name="Steinbock B."/>
            <person name="Bechtold R."/>
            <person name="Sevigny J.L."/>
            <person name="Thomas D."/>
            <person name="Cuthill L.R."/>
            <person name="Aveiro Johannsen E.J."/>
            <person name="Thomas K."/>
            <person name="Ghosh A."/>
        </authorList>
    </citation>
    <scope>NUCLEOTIDE SEQUENCE [LARGE SCALE GENOMIC DNA]</scope>
    <source>
        <strain evidence="1 2">S-A1</strain>
    </source>
</reference>
<evidence type="ECO:0000313" key="1">
    <source>
        <dbReference type="EMBL" id="TDL39709.1"/>
    </source>
</evidence>
<dbReference type="OrthoDB" id="9812981at2"/>
<comment type="caution">
    <text evidence="1">The sequence shown here is derived from an EMBL/GenBank/DDBJ whole genome shotgun (WGS) entry which is preliminary data.</text>
</comment>
<evidence type="ECO:0008006" key="3">
    <source>
        <dbReference type="Google" id="ProtNLM"/>
    </source>
</evidence>